<organism evidence="5 6">
    <name type="scientific">Neglectibacter timonensis</name>
    <dbReference type="NCBI Taxonomy" id="1776382"/>
    <lineage>
        <taxon>Bacteria</taxon>
        <taxon>Bacillati</taxon>
        <taxon>Bacillota</taxon>
        <taxon>Clostridia</taxon>
        <taxon>Eubacteriales</taxon>
        <taxon>Oscillospiraceae</taxon>
        <taxon>Neglectibacter</taxon>
    </lineage>
</organism>
<reference evidence="5 6" key="1">
    <citation type="submission" date="2022-06" db="EMBL/GenBank/DDBJ databases">
        <title>Isolation of gut microbiota from human fecal samples.</title>
        <authorList>
            <person name="Pamer E.G."/>
            <person name="Barat B."/>
            <person name="Waligurski E."/>
            <person name="Medina S."/>
            <person name="Paddock L."/>
            <person name="Mostad J."/>
        </authorList>
    </citation>
    <scope>NUCLEOTIDE SEQUENCE [LARGE SCALE GENOMIC DNA]</scope>
    <source>
        <strain evidence="5 6">DFI.9.73</strain>
    </source>
</reference>
<evidence type="ECO:0000256" key="2">
    <source>
        <dbReference type="ARBA" id="ARBA00022989"/>
    </source>
</evidence>
<keyword evidence="4" id="KW-0472">Membrane</keyword>
<keyword evidence="1 4" id="KW-0812">Transmembrane</keyword>
<dbReference type="GeneID" id="90531716"/>
<keyword evidence="6" id="KW-1185">Reference proteome</keyword>
<feature type="transmembrane region" description="Helical" evidence="4">
    <location>
        <begin position="185"/>
        <end position="210"/>
    </location>
</feature>
<dbReference type="RefSeq" id="WP_082942079.1">
    <property type="nucleotide sequence ID" value="NZ_CABKVV010000012.1"/>
</dbReference>
<feature type="transmembrane region" description="Helical" evidence="4">
    <location>
        <begin position="78"/>
        <end position="102"/>
    </location>
</feature>
<evidence type="ECO:0000313" key="6">
    <source>
        <dbReference type="Proteomes" id="UP001524473"/>
    </source>
</evidence>
<dbReference type="EMBL" id="JANFZH010000067">
    <property type="protein sequence ID" value="MCQ4841710.1"/>
    <property type="molecule type" value="Genomic_DNA"/>
</dbReference>
<dbReference type="InterPro" id="IPR009825">
    <property type="entry name" value="ECF_substrate-spec-like"/>
</dbReference>
<evidence type="ECO:0000256" key="3">
    <source>
        <dbReference type="SAM" id="MobiDB-lite"/>
    </source>
</evidence>
<feature type="transmembrane region" description="Helical" evidence="4">
    <location>
        <begin position="108"/>
        <end position="133"/>
    </location>
</feature>
<sequence>MQEKEKEEVQREQLRKDVQEINDRGRRAERAAGNAAKHLYRIVAVALLGALVFVSSMLSVPIPVAIGDITRIHLGNIFCLLSGFLLGPVGGGLAAGIGSALYDLTNPAYIASAPFTFAFKFMLACVCGLVAYAGNNRGKNHKLNIAAAVCGSVTYMILYLGKNFVEGLLLGSEMGTVLTALATKLFTSSVNAVIAVVVSVPLYAAIRLALKKSKLLDKMNL</sequence>
<evidence type="ECO:0000256" key="4">
    <source>
        <dbReference type="SAM" id="Phobius"/>
    </source>
</evidence>
<keyword evidence="2 4" id="KW-1133">Transmembrane helix</keyword>
<dbReference type="Gene3D" id="1.10.1760.20">
    <property type="match status" value="1"/>
</dbReference>
<evidence type="ECO:0000313" key="5">
    <source>
        <dbReference type="EMBL" id="MCQ4841710.1"/>
    </source>
</evidence>
<dbReference type="PANTHER" id="PTHR37815">
    <property type="entry name" value="UPF0397 PROTEIN BC_2624-RELATED"/>
    <property type="match status" value="1"/>
</dbReference>
<comment type="caution">
    <text evidence="5">The sequence shown here is derived from an EMBL/GenBank/DDBJ whole genome shotgun (WGS) entry which is preliminary data.</text>
</comment>
<gene>
    <name evidence="5" type="ORF">NE695_17505</name>
</gene>
<accession>A0ABT1S5A3</accession>
<dbReference type="Pfam" id="PF07155">
    <property type="entry name" value="ECF-ribofla_trS"/>
    <property type="match status" value="1"/>
</dbReference>
<feature type="transmembrane region" description="Helical" evidence="4">
    <location>
        <begin position="42"/>
        <end position="66"/>
    </location>
</feature>
<evidence type="ECO:0000256" key="1">
    <source>
        <dbReference type="ARBA" id="ARBA00022692"/>
    </source>
</evidence>
<name>A0ABT1S5A3_9FIRM</name>
<dbReference type="PANTHER" id="PTHR37815:SF3">
    <property type="entry name" value="UPF0397 PROTEIN SPR0429"/>
    <property type="match status" value="1"/>
</dbReference>
<feature type="transmembrane region" description="Helical" evidence="4">
    <location>
        <begin position="145"/>
        <end position="165"/>
    </location>
</feature>
<proteinExistence type="predicted"/>
<dbReference type="Proteomes" id="UP001524473">
    <property type="component" value="Unassembled WGS sequence"/>
</dbReference>
<protein>
    <submittedName>
        <fullName evidence="5">ECF transporter S component</fullName>
    </submittedName>
</protein>
<feature type="region of interest" description="Disordered" evidence="3">
    <location>
        <begin position="1"/>
        <end position="20"/>
    </location>
</feature>